<reference evidence="1" key="2">
    <citation type="submission" date="2020-05" db="UniProtKB">
        <authorList>
            <consortium name="EnsemblMetazoa"/>
        </authorList>
    </citation>
    <scope>IDENTIFICATION</scope>
    <source>
        <strain evidence="1">wikel</strain>
    </source>
</reference>
<name>A0A1S4KMH6_IXOSC</name>
<dbReference type="GO" id="GO:0071897">
    <property type="term" value="P:DNA biosynthetic process"/>
    <property type="evidence" value="ECO:0007669"/>
    <property type="project" value="UniProtKB-ARBA"/>
</dbReference>
<organism evidence="1 2">
    <name type="scientific">Ixodes scapularis</name>
    <name type="common">Black-legged tick</name>
    <name type="synonym">Deer tick</name>
    <dbReference type="NCBI Taxonomy" id="6945"/>
    <lineage>
        <taxon>Eukaryota</taxon>
        <taxon>Metazoa</taxon>
        <taxon>Ecdysozoa</taxon>
        <taxon>Arthropoda</taxon>
        <taxon>Chelicerata</taxon>
        <taxon>Arachnida</taxon>
        <taxon>Acari</taxon>
        <taxon>Parasitiformes</taxon>
        <taxon>Ixodida</taxon>
        <taxon>Ixodoidea</taxon>
        <taxon>Ixodidae</taxon>
        <taxon>Ixodinae</taxon>
        <taxon>Ixodes</taxon>
    </lineage>
</organism>
<dbReference type="EnsemblMetazoa" id="ISCW001690-RA">
    <property type="protein sequence ID" value="ISCW001690-PA"/>
    <property type="gene ID" value="ISCW001690"/>
</dbReference>
<keyword evidence="2" id="KW-1185">Reference proteome</keyword>
<proteinExistence type="predicted"/>
<protein>
    <submittedName>
        <fullName evidence="1">Uncharacterized protein</fullName>
    </submittedName>
</protein>
<dbReference type="VEuPathDB" id="VectorBase:ISCW001690"/>
<dbReference type="EMBL" id="ABJB010423888">
    <property type="status" value="NOT_ANNOTATED_CDS"/>
    <property type="molecule type" value="Genomic_DNA"/>
</dbReference>
<accession>A0A1S4KMH6</accession>
<dbReference type="VEuPathDB" id="VectorBase:ISCI001690"/>
<dbReference type="Proteomes" id="UP000001555">
    <property type="component" value="Unassembled WGS sequence"/>
</dbReference>
<dbReference type="InterPro" id="IPR043502">
    <property type="entry name" value="DNA/RNA_pol_sf"/>
</dbReference>
<evidence type="ECO:0000313" key="1">
    <source>
        <dbReference type="EnsemblMetazoa" id="ISCW001690-PA"/>
    </source>
</evidence>
<dbReference type="SUPFAM" id="SSF56672">
    <property type="entry name" value="DNA/RNA polymerases"/>
    <property type="match status" value="1"/>
</dbReference>
<reference evidence="2" key="1">
    <citation type="submission" date="2008-03" db="EMBL/GenBank/DDBJ databases">
        <title>Annotation of Ixodes scapularis.</title>
        <authorList>
            <consortium name="Ixodes scapularis Genome Project Consortium"/>
            <person name="Caler E."/>
            <person name="Hannick L.I."/>
            <person name="Bidwell S."/>
            <person name="Joardar V."/>
            <person name="Thiagarajan M."/>
            <person name="Amedeo P."/>
            <person name="Galinsky K.J."/>
            <person name="Schobel S."/>
            <person name="Inman J."/>
            <person name="Hostetler J."/>
            <person name="Miller J."/>
            <person name="Hammond M."/>
            <person name="Megy K."/>
            <person name="Lawson D."/>
            <person name="Kodira C."/>
            <person name="Sutton G."/>
            <person name="Meyer J."/>
            <person name="Hill C.A."/>
            <person name="Birren B."/>
            <person name="Nene V."/>
            <person name="Collins F."/>
            <person name="Alarcon-Chaidez F."/>
            <person name="Wikel S."/>
            <person name="Strausberg R."/>
        </authorList>
    </citation>
    <scope>NUCLEOTIDE SEQUENCE [LARGE SCALE GENOMIC DNA]</scope>
    <source>
        <strain evidence="2">Wikel</strain>
    </source>
</reference>
<dbReference type="InParanoid" id="A0A1S4KMH6"/>
<dbReference type="AlphaFoldDB" id="A0A1S4KMH6"/>
<evidence type="ECO:0000313" key="2">
    <source>
        <dbReference type="Proteomes" id="UP000001555"/>
    </source>
</evidence>
<sequence length="88" mass="9722">MFTVVSQSKHAGLTYNQDNCVIGVEDIAFLLHVIAKEGIRLCPSLIICVLELPAPDDKLAVQRMLGGVNYLTKFLPPLAQRTSLRRSL</sequence>